<name>A0A095VMQ3_9GAMM</name>
<accession>A0A095VMQ3</accession>
<feature type="domain" description="HTH lysR-type" evidence="5">
    <location>
        <begin position="11"/>
        <end position="68"/>
    </location>
</feature>
<keyword evidence="2" id="KW-0805">Transcription regulation</keyword>
<dbReference type="RefSeq" id="WP_052094679.1">
    <property type="nucleotide sequence ID" value="NZ_KN234771.1"/>
</dbReference>
<dbReference type="EMBL" id="AUVB01000088">
    <property type="protein sequence ID" value="KGE02640.1"/>
    <property type="molecule type" value="Genomic_DNA"/>
</dbReference>
<dbReference type="STRING" id="1265313.HRUBRA_02778"/>
<dbReference type="eggNOG" id="COG0583">
    <property type="taxonomic scope" value="Bacteria"/>
</dbReference>
<dbReference type="PANTHER" id="PTHR30118:SF15">
    <property type="entry name" value="TRANSCRIPTIONAL REGULATORY PROTEIN"/>
    <property type="match status" value="1"/>
</dbReference>
<dbReference type="Pfam" id="PF00126">
    <property type="entry name" value="HTH_1"/>
    <property type="match status" value="1"/>
</dbReference>
<organism evidence="6 7">
    <name type="scientific">Pseudohaliea rubra DSM 19751</name>
    <dbReference type="NCBI Taxonomy" id="1265313"/>
    <lineage>
        <taxon>Bacteria</taxon>
        <taxon>Pseudomonadati</taxon>
        <taxon>Pseudomonadota</taxon>
        <taxon>Gammaproteobacteria</taxon>
        <taxon>Cellvibrionales</taxon>
        <taxon>Halieaceae</taxon>
        <taxon>Pseudohaliea</taxon>
    </lineage>
</organism>
<proteinExistence type="inferred from homology"/>
<gene>
    <name evidence="6" type="ORF">HRUBRA_02778</name>
</gene>
<dbReference type="InterPro" id="IPR036390">
    <property type="entry name" value="WH_DNA-bd_sf"/>
</dbReference>
<dbReference type="HOGENOM" id="CLU_039613_39_0_6"/>
<dbReference type="InterPro" id="IPR036388">
    <property type="entry name" value="WH-like_DNA-bd_sf"/>
</dbReference>
<dbReference type="SUPFAM" id="SSF46785">
    <property type="entry name" value="Winged helix' DNA-binding domain"/>
    <property type="match status" value="1"/>
</dbReference>
<keyword evidence="4" id="KW-0804">Transcription</keyword>
<evidence type="ECO:0000256" key="1">
    <source>
        <dbReference type="ARBA" id="ARBA00009437"/>
    </source>
</evidence>
<dbReference type="InterPro" id="IPR037402">
    <property type="entry name" value="YidZ_PBP2"/>
</dbReference>
<protein>
    <submittedName>
        <fullName evidence="6">LysR-family transcriptional regulator</fullName>
    </submittedName>
</protein>
<evidence type="ECO:0000256" key="2">
    <source>
        <dbReference type="ARBA" id="ARBA00023015"/>
    </source>
</evidence>
<evidence type="ECO:0000256" key="4">
    <source>
        <dbReference type="ARBA" id="ARBA00023163"/>
    </source>
</evidence>
<comment type="similarity">
    <text evidence="1">Belongs to the LysR transcriptional regulatory family.</text>
</comment>
<comment type="caution">
    <text evidence="6">The sequence shown here is derived from an EMBL/GenBank/DDBJ whole genome shotgun (WGS) entry which is preliminary data.</text>
</comment>
<evidence type="ECO:0000313" key="6">
    <source>
        <dbReference type="EMBL" id="KGE02640.1"/>
    </source>
</evidence>
<dbReference type="GO" id="GO:0003677">
    <property type="term" value="F:DNA binding"/>
    <property type="evidence" value="ECO:0007669"/>
    <property type="project" value="UniProtKB-KW"/>
</dbReference>
<dbReference type="OrthoDB" id="8720143at2"/>
<evidence type="ECO:0000259" key="5">
    <source>
        <dbReference type="PROSITE" id="PS50931"/>
    </source>
</evidence>
<keyword evidence="7" id="KW-1185">Reference proteome</keyword>
<dbReference type="InterPro" id="IPR005119">
    <property type="entry name" value="LysR_subst-bd"/>
</dbReference>
<dbReference type="Gene3D" id="1.10.10.10">
    <property type="entry name" value="Winged helix-like DNA-binding domain superfamily/Winged helix DNA-binding domain"/>
    <property type="match status" value="1"/>
</dbReference>
<sequence>MSRPPLNLRSIDLNLLTVFDAVMQEGNLTRAAARIGMSQPAVSDAVARLRHLLRDELFLRTHRGVRATPRAREYAPQVRRILDLVTLMVSEREGFEVDATDRRFHVVLGDYGEIVILPALLQFLAARESAIGFDVRSQHTPGLVEALSDGTLDCVLTPEPLVGEGIMNSLIADDTLVTMVRRDHPLVRDHLTLEQFIALRHVIFDRQDQRGFFIDQQLRARGLARECPVRVHTVLDMPRIAASTDLACTVPARVARQFSGLEPLKSFPTPLPEVRVQLFFNWHQRFDRDPGIAWLRGVIGNLSSSR</sequence>
<dbReference type="PRINTS" id="PR00039">
    <property type="entry name" value="HTHLYSR"/>
</dbReference>
<evidence type="ECO:0000313" key="7">
    <source>
        <dbReference type="Proteomes" id="UP000029640"/>
    </source>
</evidence>
<dbReference type="PATRIC" id="fig|1265313.6.peg.2735"/>
<dbReference type="PANTHER" id="PTHR30118">
    <property type="entry name" value="HTH-TYPE TRANSCRIPTIONAL REGULATOR LEUO-RELATED"/>
    <property type="match status" value="1"/>
</dbReference>
<keyword evidence="3" id="KW-0238">DNA-binding</keyword>
<dbReference type="GO" id="GO:0003700">
    <property type="term" value="F:DNA-binding transcription factor activity"/>
    <property type="evidence" value="ECO:0007669"/>
    <property type="project" value="InterPro"/>
</dbReference>
<evidence type="ECO:0000256" key="3">
    <source>
        <dbReference type="ARBA" id="ARBA00023125"/>
    </source>
</evidence>
<reference evidence="6 7" key="1">
    <citation type="journal article" date="2014" name="Genome Announc.">
        <title>Genome Sequence of Gammaproteobacterial Pseudohaliea rubra Type Strain DSM 19751, Isolated from Coastal Seawater of the Mediterranean Sea.</title>
        <authorList>
            <person name="Spring S."/>
            <person name="Fiebig A."/>
            <person name="Riedel T."/>
            <person name="Goker M."/>
            <person name="Klenk H.P."/>
        </authorList>
    </citation>
    <scope>NUCLEOTIDE SEQUENCE [LARGE SCALE GENOMIC DNA]</scope>
    <source>
        <strain evidence="6 7">DSM 19751</strain>
    </source>
</reference>
<dbReference type="AlphaFoldDB" id="A0A095VMQ3"/>
<dbReference type="Proteomes" id="UP000029640">
    <property type="component" value="Unassembled WGS sequence"/>
</dbReference>
<dbReference type="SUPFAM" id="SSF53850">
    <property type="entry name" value="Periplasmic binding protein-like II"/>
    <property type="match status" value="1"/>
</dbReference>
<dbReference type="Pfam" id="PF03466">
    <property type="entry name" value="LysR_substrate"/>
    <property type="match status" value="1"/>
</dbReference>
<dbReference type="InterPro" id="IPR000847">
    <property type="entry name" value="LysR_HTH_N"/>
</dbReference>
<dbReference type="CDD" id="cd08417">
    <property type="entry name" value="PBP2_Nitroaromatics_like"/>
    <property type="match status" value="1"/>
</dbReference>
<dbReference type="InterPro" id="IPR050389">
    <property type="entry name" value="LysR-type_TF"/>
</dbReference>
<dbReference type="PROSITE" id="PS50931">
    <property type="entry name" value="HTH_LYSR"/>
    <property type="match status" value="1"/>
</dbReference>
<dbReference type="Gene3D" id="3.40.190.10">
    <property type="entry name" value="Periplasmic binding protein-like II"/>
    <property type="match status" value="2"/>
</dbReference>